<accession>A0ABY2D1X3</accession>
<name>A0ABY2D1X3_9GAMM</name>
<reference evidence="1 2" key="1">
    <citation type="submission" date="2019-03" db="EMBL/GenBank/DDBJ databases">
        <title>Halomonas marinisediminis sp. nov., a moderately halophilic bacterium isolated from the Bohai Gulf.</title>
        <authorList>
            <person name="Ji X."/>
        </authorList>
    </citation>
    <scope>NUCLEOTIDE SEQUENCE [LARGE SCALE GENOMIC DNA]</scope>
    <source>
        <strain evidence="1 2">204</strain>
    </source>
</reference>
<evidence type="ECO:0000313" key="2">
    <source>
        <dbReference type="Proteomes" id="UP000294823"/>
    </source>
</evidence>
<organism evidence="1 2">
    <name type="scientific">Halomonas marinisediminis</name>
    <dbReference type="NCBI Taxonomy" id="2546095"/>
    <lineage>
        <taxon>Bacteria</taxon>
        <taxon>Pseudomonadati</taxon>
        <taxon>Pseudomonadota</taxon>
        <taxon>Gammaproteobacteria</taxon>
        <taxon>Oceanospirillales</taxon>
        <taxon>Halomonadaceae</taxon>
        <taxon>Halomonas</taxon>
    </lineage>
</organism>
<dbReference type="SUPFAM" id="SSF48452">
    <property type="entry name" value="TPR-like"/>
    <property type="match status" value="1"/>
</dbReference>
<dbReference type="InterPro" id="IPR011990">
    <property type="entry name" value="TPR-like_helical_dom_sf"/>
</dbReference>
<dbReference type="EMBL" id="SLTR01000839">
    <property type="protein sequence ID" value="TDA70765.1"/>
    <property type="molecule type" value="Genomic_DNA"/>
</dbReference>
<comment type="caution">
    <text evidence="1">The sequence shown here is derived from an EMBL/GenBank/DDBJ whole genome shotgun (WGS) entry which is preliminary data.</text>
</comment>
<protein>
    <submittedName>
        <fullName evidence="1">RagB/SusD family nutrient uptake outer membrane protein</fullName>
    </submittedName>
</protein>
<dbReference type="Proteomes" id="UP000294823">
    <property type="component" value="Unassembled WGS sequence"/>
</dbReference>
<dbReference type="Gene3D" id="1.25.40.390">
    <property type="match status" value="1"/>
</dbReference>
<sequence length="74" mass="8437">ASKEAAQAMLSRIYLYMSGTYDSPNTEYAQLAVEYADKVINSGKYSLLPRDQFMIYNTFIPENNAETIFAIKRV</sequence>
<feature type="non-terminal residue" evidence="1">
    <location>
        <position position="74"/>
    </location>
</feature>
<proteinExistence type="predicted"/>
<gene>
    <name evidence="1" type="ORF">E0702_18715</name>
</gene>
<evidence type="ECO:0000313" key="1">
    <source>
        <dbReference type="EMBL" id="TDA70765.1"/>
    </source>
</evidence>
<feature type="non-terminal residue" evidence="1">
    <location>
        <position position="1"/>
    </location>
</feature>
<keyword evidence="2" id="KW-1185">Reference proteome</keyword>